<dbReference type="AlphaFoldDB" id="A0A9X2SLX7"/>
<feature type="region of interest" description="Disordered" evidence="1">
    <location>
        <begin position="278"/>
        <end position="325"/>
    </location>
</feature>
<feature type="compositionally biased region" description="Low complexity" evidence="1">
    <location>
        <begin position="278"/>
        <end position="289"/>
    </location>
</feature>
<dbReference type="RefSeq" id="WP_257921679.1">
    <property type="nucleotide sequence ID" value="NZ_JAMXQV010000009.1"/>
</dbReference>
<gene>
    <name evidence="2" type="ORF">M8542_19745</name>
</gene>
<name>A0A9X2SLX7_9PSEU</name>
<organism evidence="2 3">
    <name type="scientific">Amycolatopsis iheyensis</name>
    <dbReference type="NCBI Taxonomy" id="2945988"/>
    <lineage>
        <taxon>Bacteria</taxon>
        <taxon>Bacillati</taxon>
        <taxon>Actinomycetota</taxon>
        <taxon>Actinomycetes</taxon>
        <taxon>Pseudonocardiales</taxon>
        <taxon>Pseudonocardiaceae</taxon>
        <taxon>Amycolatopsis</taxon>
    </lineage>
</organism>
<evidence type="ECO:0000256" key="1">
    <source>
        <dbReference type="SAM" id="MobiDB-lite"/>
    </source>
</evidence>
<reference evidence="2" key="1">
    <citation type="submission" date="2022-06" db="EMBL/GenBank/DDBJ databases">
        <title>Amycolatopsis iheyaensis sp. nov., a new species of the genus Amycolatopsis isolated from soil in Iheya island, Japan.</title>
        <authorList>
            <person name="Ngamcharungchit C."/>
            <person name="Kanto H."/>
            <person name="Take A."/>
            <person name="Intra B."/>
            <person name="Matsumoto A."/>
            <person name="Panbangred W."/>
            <person name="Inahashi Y."/>
        </authorList>
    </citation>
    <scope>NUCLEOTIDE SEQUENCE</scope>
    <source>
        <strain evidence="2">OK19-0408</strain>
    </source>
</reference>
<protein>
    <submittedName>
        <fullName evidence="2">Uncharacterized protein</fullName>
    </submittedName>
</protein>
<comment type="caution">
    <text evidence="2">The sequence shown here is derived from an EMBL/GenBank/DDBJ whole genome shotgun (WGS) entry which is preliminary data.</text>
</comment>
<dbReference type="EMBL" id="JAMXQV010000009">
    <property type="protein sequence ID" value="MCR6485065.1"/>
    <property type="molecule type" value="Genomic_DNA"/>
</dbReference>
<proteinExistence type="predicted"/>
<evidence type="ECO:0000313" key="2">
    <source>
        <dbReference type="EMBL" id="MCR6485065.1"/>
    </source>
</evidence>
<sequence>MLLILAHDHDEPARALAERWGDAALLLTVGDLHQARWSLEIDRDGRVRAALALGTPVPVTGVVNRLGVFTDADLARVHREDRAYAAAELTAFALAWLDACPAPVLNPPNPRCLNGPAWYPEEWAAAAASVGLRVSPPRRRVELGPAPVAVVPEWPDARPANVVDGRCLGDVHRVVGERLCELARQAGTPLLTATVSGAGADAEVREISAWPDLADPEVADAVLAALGGCPRGASGLAAAGGASGFAGAAAGAVGFEGAATASAPEVAGAVLGGSSAGAPASAGPAAAEGPLPPAVSDPGPEAAAGGGRLGFGGAAGSPGLQVVAG</sequence>
<evidence type="ECO:0000313" key="3">
    <source>
        <dbReference type="Proteomes" id="UP001144096"/>
    </source>
</evidence>
<accession>A0A9X2SLX7</accession>
<dbReference type="Proteomes" id="UP001144096">
    <property type="component" value="Unassembled WGS sequence"/>
</dbReference>
<keyword evidence="3" id="KW-1185">Reference proteome</keyword>
<feature type="compositionally biased region" description="Gly residues" evidence="1">
    <location>
        <begin position="304"/>
        <end position="316"/>
    </location>
</feature>